<dbReference type="SMART" id="SM00267">
    <property type="entry name" value="GGDEF"/>
    <property type="match status" value="1"/>
</dbReference>
<keyword evidence="3" id="KW-0812">Transmembrane</keyword>
<dbReference type="NCBIfam" id="TIGR00254">
    <property type="entry name" value="GGDEF"/>
    <property type="match status" value="1"/>
</dbReference>
<dbReference type="InterPro" id="IPR029787">
    <property type="entry name" value="Nucleotide_cyclase"/>
</dbReference>
<feature type="domain" description="GGDEF" evidence="4">
    <location>
        <begin position="258"/>
        <end position="387"/>
    </location>
</feature>
<evidence type="ECO:0000313" key="6">
    <source>
        <dbReference type="Proteomes" id="UP000228987"/>
    </source>
</evidence>
<comment type="caution">
    <text evidence="5">The sequence shown here is derived from an EMBL/GenBank/DDBJ whole genome shotgun (WGS) entry which is preliminary data.</text>
</comment>
<dbReference type="Pfam" id="PF00990">
    <property type="entry name" value="GGDEF"/>
    <property type="match status" value="1"/>
</dbReference>
<dbReference type="CDD" id="cd01949">
    <property type="entry name" value="GGDEF"/>
    <property type="match status" value="1"/>
</dbReference>
<accession>A0A2A5CH16</accession>
<feature type="transmembrane region" description="Helical" evidence="3">
    <location>
        <begin position="110"/>
        <end position="129"/>
    </location>
</feature>
<dbReference type="PANTHER" id="PTHR45138">
    <property type="entry name" value="REGULATORY COMPONENTS OF SENSORY TRANSDUCTION SYSTEM"/>
    <property type="match status" value="1"/>
</dbReference>
<proteinExistence type="predicted"/>
<keyword evidence="3" id="KW-0472">Membrane</keyword>
<comment type="catalytic activity">
    <reaction evidence="2">
        <text>2 GTP = 3',3'-c-di-GMP + 2 diphosphate</text>
        <dbReference type="Rhea" id="RHEA:24898"/>
        <dbReference type="ChEBI" id="CHEBI:33019"/>
        <dbReference type="ChEBI" id="CHEBI:37565"/>
        <dbReference type="ChEBI" id="CHEBI:58805"/>
        <dbReference type="EC" id="2.7.7.65"/>
    </reaction>
</comment>
<dbReference type="InterPro" id="IPR000160">
    <property type="entry name" value="GGDEF_dom"/>
</dbReference>
<dbReference type="AlphaFoldDB" id="A0A2A5CH16"/>
<dbReference type="Proteomes" id="UP000228987">
    <property type="component" value="Unassembled WGS sequence"/>
</dbReference>
<dbReference type="GO" id="GO:0052621">
    <property type="term" value="F:diguanylate cyclase activity"/>
    <property type="evidence" value="ECO:0007669"/>
    <property type="project" value="UniProtKB-EC"/>
</dbReference>
<dbReference type="InterPro" id="IPR043128">
    <property type="entry name" value="Rev_trsase/Diguanyl_cyclase"/>
</dbReference>
<evidence type="ECO:0000259" key="4">
    <source>
        <dbReference type="PROSITE" id="PS50887"/>
    </source>
</evidence>
<organism evidence="5 6">
    <name type="scientific">SAR86 cluster bacterium</name>
    <dbReference type="NCBI Taxonomy" id="2030880"/>
    <lineage>
        <taxon>Bacteria</taxon>
        <taxon>Pseudomonadati</taxon>
        <taxon>Pseudomonadota</taxon>
        <taxon>Gammaproteobacteria</taxon>
        <taxon>SAR86 cluster</taxon>
    </lineage>
</organism>
<dbReference type="SUPFAM" id="SSF55073">
    <property type="entry name" value="Nucleotide cyclase"/>
    <property type="match status" value="1"/>
</dbReference>
<protein>
    <recommendedName>
        <fullName evidence="1">diguanylate cyclase</fullName>
        <ecNumber evidence="1">2.7.7.65</ecNumber>
    </recommendedName>
</protein>
<evidence type="ECO:0000256" key="3">
    <source>
        <dbReference type="SAM" id="Phobius"/>
    </source>
</evidence>
<feature type="transmembrane region" description="Helical" evidence="3">
    <location>
        <begin position="186"/>
        <end position="209"/>
    </location>
</feature>
<feature type="transmembrane region" description="Helical" evidence="3">
    <location>
        <begin position="53"/>
        <end position="78"/>
    </location>
</feature>
<dbReference type="EC" id="2.7.7.65" evidence="1"/>
<reference evidence="6" key="1">
    <citation type="submission" date="2017-08" db="EMBL/GenBank/DDBJ databases">
        <title>A dynamic microbial community with high functional redundancy inhabits the cold, oxic subseafloor aquifer.</title>
        <authorList>
            <person name="Tully B.J."/>
            <person name="Wheat C.G."/>
            <person name="Glazer B.T."/>
            <person name="Huber J.A."/>
        </authorList>
    </citation>
    <scope>NUCLEOTIDE SEQUENCE [LARGE SCALE GENOMIC DNA]</scope>
</reference>
<dbReference type="InterPro" id="IPR050469">
    <property type="entry name" value="Diguanylate_Cyclase"/>
</dbReference>
<evidence type="ECO:0000256" key="1">
    <source>
        <dbReference type="ARBA" id="ARBA00012528"/>
    </source>
</evidence>
<gene>
    <name evidence="5" type="ORF">COA71_04625</name>
</gene>
<evidence type="ECO:0000313" key="5">
    <source>
        <dbReference type="EMBL" id="PCJ42791.1"/>
    </source>
</evidence>
<keyword evidence="3" id="KW-1133">Transmembrane helix</keyword>
<name>A0A2A5CH16_9GAMM</name>
<evidence type="ECO:0000256" key="2">
    <source>
        <dbReference type="ARBA" id="ARBA00034247"/>
    </source>
</evidence>
<sequence>MAKVLSRNWNALFFELTTSMINKPFKFNSDEPLWSVPEGVSARLQSRIKNTEYAAFVFCGIYCAVAVIFLILFGFAALVREEGVYAKVIFGFAFTTAFFYCAIWISRRYFLAQHLIAALMGTLCIYLFYTGGTEGSGPVFYMVYPLVAVFLQGFAIGGAYILALAVLTVFIYGASAFGFNRELYEFVFISRVATVYVITAFLATFYSYYKYLSERELLFIYEDLEQLTFADQTTGLANRNLIEKLLNTEYKRYKRYGFKFSMMLISINSYARVNNQYGQEAGELMFKDVATIIQEELREPDIPALWDREVFLILLPYTAKERARLVAERICNKISEHVFFIGSNTEEAIASVGLTEVSEEDFSSIIQKLELLHYEATKQPNNSIVSD</sequence>
<dbReference type="Gene3D" id="3.30.70.270">
    <property type="match status" value="1"/>
</dbReference>
<dbReference type="PANTHER" id="PTHR45138:SF9">
    <property type="entry name" value="DIGUANYLATE CYCLASE DGCM-RELATED"/>
    <property type="match status" value="1"/>
</dbReference>
<feature type="transmembrane region" description="Helical" evidence="3">
    <location>
        <begin position="141"/>
        <end position="174"/>
    </location>
</feature>
<dbReference type="EMBL" id="NVWI01000002">
    <property type="protein sequence ID" value="PCJ42791.1"/>
    <property type="molecule type" value="Genomic_DNA"/>
</dbReference>
<dbReference type="PROSITE" id="PS50887">
    <property type="entry name" value="GGDEF"/>
    <property type="match status" value="1"/>
</dbReference>
<feature type="transmembrane region" description="Helical" evidence="3">
    <location>
        <begin position="84"/>
        <end position="103"/>
    </location>
</feature>